<evidence type="ECO:0000313" key="2">
    <source>
        <dbReference type="EMBL" id="GIY01861.1"/>
    </source>
</evidence>
<dbReference type="InterPro" id="IPR036305">
    <property type="entry name" value="RGS_sf"/>
</dbReference>
<accession>A0AAV4PY86</accession>
<dbReference type="InterPro" id="IPR016137">
    <property type="entry name" value="RGS"/>
</dbReference>
<dbReference type="InterPro" id="IPR024066">
    <property type="entry name" value="RGS_subdom1/3"/>
</dbReference>
<proteinExistence type="predicted"/>
<dbReference type="AlphaFoldDB" id="A0AAV4PY86"/>
<evidence type="ECO:0000259" key="1">
    <source>
        <dbReference type="PROSITE" id="PS50132"/>
    </source>
</evidence>
<dbReference type="SMART" id="SM00315">
    <property type="entry name" value="RGS"/>
    <property type="match status" value="1"/>
</dbReference>
<protein>
    <submittedName>
        <fullName evidence="2">Regulator of G-protein signaling 19</fullName>
    </submittedName>
</protein>
<comment type="caution">
    <text evidence="2">The sequence shown here is derived from an EMBL/GenBank/DDBJ whole genome shotgun (WGS) entry which is preliminary data.</text>
</comment>
<feature type="domain" description="RGS" evidence="1">
    <location>
        <begin position="1"/>
        <end position="110"/>
    </location>
</feature>
<name>A0AAV4PY86_9ARAC</name>
<dbReference type="Gene3D" id="1.10.167.10">
    <property type="entry name" value="Regulator of G-protein Signalling 4, domain 2"/>
    <property type="match status" value="1"/>
</dbReference>
<dbReference type="SUPFAM" id="SSF48097">
    <property type="entry name" value="Regulator of G-protein signaling, RGS"/>
    <property type="match status" value="1"/>
</dbReference>
<dbReference type="PRINTS" id="PR01301">
    <property type="entry name" value="RGSPROTEIN"/>
</dbReference>
<dbReference type="Proteomes" id="UP001054837">
    <property type="component" value="Unassembled WGS sequence"/>
</dbReference>
<organism evidence="2 3">
    <name type="scientific">Caerostris darwini</name>
    <dbReference type="NCBI Taxonomy" id="1538125"/>
    <lineage>
        <taxon>Eukaryota</taxon>
        <taxon>Metazoa</taxon>
        <taxon>Ecdysozoa</taxon>
        <taxon>Arthropoda</taxon>
        <taxon>Chelicerata</taxon>
        <taxon>Arachnida</taxon>
        <taxon>Araneae</taxon>
        <taxon>Araneomorphae</taxon>
        <taxon>Entelegynae</taxon>
        <taxon>Araneoidea</taxon>
        <taxon>Araneidae</taxon>
        <taxon>Caerostris</taxon>
    </lineage>
</organism>
<sequence>MSAGRKAFGDFLRLEYSEENILFWQACEELKLLEDPEKIDEKARTIYEDYVSILSPKEVSLDSRVRDLINQSMQNPTKTTFDEAQMQIYTLMHRDSYPRYLNSPEYKRIAQISPRRTSVCLG</sequence>
<dbReference type="InterPro" id="IPR044926">
    <property type="entry name" value="RGS_subdomain_2"/>
</dbReference>
<dbReference type="PANTHER" id="PTHR10845">
    <property type="entry name" value="REGULATOR OF G PROTEIN SIGNALING"/>
    <property type="match status" value="1"/>
</dbReference>
<dbReference type="EMBL" id="BPLQ01003617">
    <property type="protein sequence ID" value="GIY01861.1"/>
    <property type="molecule type" value="Genomic_DNA"/>
</dbReference>
<dbReference type="Gene3D" id="1.10.196.10">
    <property type="match status" value="1"/>
</dbReference>
<dbReference type="FunFam" id="1.10.167.10:FF:000001">
    <property type="entry name" value="Putative regulator of g-protein signaling 12"/>
    <property type="match status" value="1"/>
</dbReference>
<reference evidence="2 3" key="1">
    <citation type="submission" date="2021-06" db="EMBL/GenBank/DDBJ databases">
        <title>Caerostris darwini draft genome.</title>
        <authorList>
            <person name="Kono N."/>
            <person name="Arakawa K."/>
        </authorList>
    </citation>
    <scope>NUCLEOTIDE SEQUENCE [LARGE SCALE GENOMIC DNA]</scope>
</reference>
<dbReference type="PROSITE" id="PS50132">
    <property type="entry name" value="RGS"/>
    <property type="match status" value="1"/>
</dbReference>
<dbReference type="Pfam" id="PF00615">
    <property type="entry name" value="RGS"/>
    <property type="match status" value="1"/>
</dbReference>
<keyword evidence="3" id="KW-1185">Reference proteome</keyword>
<evidence type="ECO:0000313" key="3">
    <source>
        <dbReference type="Proteomes" id="UP001054837"/>
    </source>
</evidence>
<gene>
    <name evidence="2" type="primary">RGS19</name>
    <name evidence="2" type="ORF">CDAR_488291</name>
</gene>
<dbReference type="PANTHER" id="PTHR10845:SF192">
    <property type="entry name" value="DOUBLE HIT, ISOFORM B"/>
    <property type="match status" value="1"/>
</dbReference>